<organism evidence="2 3">
    <name type="scientific">Polyplax serrata</name>
    <name type="common">Common mouse louse</name>
    <dbReference type="NCBI Taxonomy" id="468196"/>
    <lineage>
        <taxon>Eukaryota</taxon>
        <taxon>Metazoa</taxon>
        <taxon>Ecdysozoa</taxon>
        <taxon>Arthropoda</taxon>
        <taxon>Hexapoda</taxon>
        <taxon>Insecta</taxon>
        <taxon>Pterygota</taxon>
        <taxon>Neoptera</taxon>
        <taxon>Paraneoptera</taxon>
        <taxon>Psocodea</taxon>
        <taxon>Troctomorpha</taxon>
        <taxon>Phthiraptera</taxon>
        <taxon>Anoplura</taxon>
        <taxon>Polyplacidae</taxon>
        <taxon>Polyplax</taxon>
    </lineage>
</organism>
<reference evidence="2 3" key="1">
    <citation type="submission" date="2023-09" db="EMBL/GenBank/DDBJ databases">
        <title>Genomes of two closely related lineages of the louse Polyplax serrata with different host specificities.</title>
        <authorList>
            <person name="Martinu J."/>
            <person name="Tarabai H."/>
            <person name="Stefka J."/>
            <person name="Hypsa V."/>
        </authorList>
    </citation>
    <scope>NUCLEOTIDE SEQUENCE [LARGE SCALE GENOMIC DNA]</scope>
    <source>
        <strain evidence="2">98ZLc_SE</strain>
    </source>
</reference>
<accession>A0ABR1APA9</accession>
<gene>
    <name evidence="2" type="ORF">RUM44_011181</name>
</gene>
<dbReference type="Proteomes" id="UP001359485">
    <property type="component" value="Unassembled WGS sequence"/>
</dbReference>
<feature type="transmembrane region" description="Helical" evidence="1">
    <location>
        <begin position="135"/>
        <end position="153"/>
    </location>
</feature>
<evidence type="ECO:0000256" key="1">
    <source>
        <dbReference type="SAM" id="Phobius"/>
    </source>
</evidence>
<feature type="transmembrane region" description="Helical" evidence="1">
    <location>
        <begin position="62"/>
        <end position="85"/>
    </location>
</feature>
<comment type="caution">
    <text evidence="2">The sequence shown here is derived from an EMBL/GenBank/DDBJ whole genome shotgun (WGS) entry which is preliminary data.</text>
</comment>
<protein>
    <submittedName>
        <fullName evidence="2">Uncharacterized protein</fullName>
    </submittedName>
</protein>
<evidence type="ECO:0000313" key="2">
    <source>
        <dbReference type="EMBL" id="KAK6624322.1"/>
    </source>
</evidence>
<dbReference type="PANTHER" id="PTHR36692">
    <property type="entry name" value="PROTEIN SNAKESKIN"/>
    <property type="match status" value="1"/>
</dbReference>
<keyword evidence="1" id="KW-1133">Transmembrane helix</keyword>
<dbReference type="PANTHER" id="PTHR36692:SF2">
    <property type="entry name" value="GEO12064P1"/>
    <property type="match status" value="1"/>
</dbReference>
<name>A0ABR1APA9_POLSC</name>
<feature type="transmembrane region" description="Helical" evidence="1">
    <location>
        <begin position="97"/>
        <end position="115"/>
    </location>
</feature>
<dbReference type="EMBL" id="JAWJWF010000046">
    <property type="protein sequence ID" value="KAK6624322.1"/>
    <property type="molecule type" value="Genomic_DNA"/>
</dbReference>
<keyword evidence="3" id="KW-1185">Reference proteome</keyword>
<keyword evidence="1" id="KW-0812">Transmembrane</keyword>
<sequence>MPQSLRQVESFSLRLNAPWKVVAYAVFSRQVGSHQVLIRERYLLTITCVGLHFHSFESGDKYGLFVSTGTFCGFLIILIGVYAGYLFSMPISRRIDAFYSVCGCILFIASGALAIDHFQHKKYDKELSDIGLAKGSLAIINGLAFLIDAFVSFKSE</sequence>
<proteinExistence type="predicted"/>
<evidence type="ECO:0000313" key="3">
    <source>
        <dbReference type="Proteomes" id="UP001359485"/>
    </source>
</evidence>
<keyword evidence="1" id="KW-0472">Membrane</keyword>
<dbReference type="InterPro" id="IPR038976">
    <property type="entry name" value="Ssk"/>
</dbReference>